<evidence type="ECO:0000313" key="3">
    <source>
        <dbReference type="EMBL" id="KAK1942902.1"/>
    </source>
</evidence>
<feature type="transmembrane region" description="Helical" evidence="2">
    <location>
        <begin position="93"/>
        <end position="113"/>
    </location>
</feature>
<name>A0AAD9GQF0_9STRA</name>
<dbReference type="AlphaFoldDB" id="A0AAD9GQF0"/>
<dbReference type="Proteomes" id="UP001259832">
    <property type="component" value="Unassembled WGS sequence"/>
</dbReference>
<evidence type="ECO:0008006" key="5">
    <source>
        <dbReference type="Google" id="ProtNLM"/>
    </source>
</evidence>
<sequence length="863" mass="96986">MEKEEGETREDCETPRDQDRKSLHDIPLIQKKPTYLPPKLSITLDPAHLAFHVAILCFFIGSFTIFALSGFELPEIVYDTVGTSTNADARADFYNFQSGLYLAFVEVAVGWWIDKIQPTFIVFLHNLIWSSKDSSKPSKRVDRTRSAVIFIVPIIVVLTLGNSIRGFQASPTTVGYNSTMNLDDFKKSQSNLERLQNEAARLRAGERRPADTILKNAVFQKSTPFSFVTNGVCTQQNSSTEESVAPMNVDDLAFTGVVYGFYPNEWTTEINFMNTPSAANYSFTYAEAHENLTWPEEFDLYSMLNLFFHGSVMVDRAIANSEQRQHFCTETDGRSDLDVFPNSPFTDEWTFDDEGKRICQGPASSLFTLLDAANNVRYESINDLSDVIVKTLNVSFPSAFDLDATTISMEKRNLTEQIQVEALTIDVILNASTVYGQTVCEVYNVNCEDPSSTKQPVPDSNDTVDLSTLYFWDTFSTSFCGNTSCVFFDTSNTFHLQKEVAAIPLVNCTDVLYDGNYGGWYPTDCSKSEDQVVLYGIGSYISGDSFVSTGLDGDYNINGEQVQMEFGPYIENPRRHVQFSFVLLAWNATPLQEVFDAQCDVNDEYEDECTGIWYQLPQTKRYLFAGKDMIPVDLIEGDFYSPTPLVQLNTPSPIMYDAPIELEYLNFDNFKNTKWDASLNQALANDSCSSLMESYLHQLKDNNYFLDRPLEVIYTSAFFYLMQNAGVADLKASSLLAYSSDRLANVQLKGDRQLRRIALSIPTTSFWISLSGCLLLVLLAIIVLVSPVQNSEYFKSGTSTAAKYVAMKTNAKYPDLIYQKTLKPIGNPDADSLTMDTFQVESMILLHQSGDDKQYIELSGEPV</sequence>
<evidence type="ECO:0000313" key="4">
    <source>
        <dbReference type="Proteomes" id="UP001259832"/>
    </source>
</evidence>
<evidence type="ECO:0000256" key="1">
    <source>
        <dbReference type="SAM" id="MobiDB-lite"/>
    </source>
</evidence>
<reference evidence="3" key="1">
    <citation type="submission" date="2023-08" db="EMBL/GenBank/DDBJ databases">
        <title>Reference Genome Resource for the Citrus Pathogen Phytophthora citrophthora.</title>
        <authorList>
            <person name="Moller H."/>
            <person name="Coetzee B."/>
            <person name="Rose L.J."/>
            <person name="Van Niekerk J.M."/>
        </authorList>
    </citation>
    <scope>NUCLEOTIDE SEQUENCE</scope>
    <source>
        <strain evidence="3">STE-U-9442</strain>
    </source>
</reference>
<keyword evidence="4" id="KW-1185">Reference proteome</keyword>
<feature type="transmembrane region" description="Helical" evidence="2">
    <location>
        <begin position="766"/>
        <end position="785"/>
    </location>
</feature>
<feature type="transmembrane region" description="Helical" evidence="2">
    <location>
        <begin position="146"/>
        <end position="164"/>
    </location>
</feature>
<feature type="region of interest" description="Disordered" evidence="1">
    <location>
        <begin position="1"/>
        <end position="20"/>
    </location>
</feature>
<gene>
    <name evidence="3" type="ORF">P3T76_005539</name>
</gene>
<dbReference type="EMBL" id="JASMQC010000008">
    <property type="protein sequence ID" value="KAK1942902.1"/>
    <property type="molecule type" value="Genomic_DNA"/>
</dbReference>
<evidence type="ECO:0000256" key="2">
    <source>
        <dbReference type="SAM" id="Phobius"/>
    </source>
</evidence>
<feature type="compositionally biased region" description="Basic and acidic residues" evidence="1">
    <location>
        <begin position="9"/>
        <end position="20"/>
    </location>
</feature>
<protein>
    <recommendedName>
        <fullName evidence="5">Transmembrane protein</fullName>
    </recommendedName>
</protein>
<keyword evidence="2" id="KW-1133">Transmembrane helix</keyword>
<organism evidence="3 4">
    <name type="scientific">Phytophthora citrophthora</name>
    <dbReference type="NCBI Taxonomy" id="4793"/>
    <lineage>
        <taxon>Eukaryota</taxon>
        <taxon>Sar</taxon>
        <taxon>Stramenopiles</taxon>
        <taxon>Oomycota</taxon>
        <taxon>Peronosporomycetes</taxon>
        <taxon>Peronosporales</taxon>
        <taxon>Peronosporaceae</taxon>
        <taxon>Phytophthora</taxon>
    </lineage>
</organism>
<accession>A0AAD9GQF0</accession>
<proteinExistence type="predicted"/>
<comment type="caution">
    <text evidence="3">The sequence shown here is derived from an EMBL/GenBank/DDBJ whole genome shotgun (WGS) entry which is preliminary data.</text>
</comment>
<keyword evidence="2" id="KW-0472">Membrane</keyword>
<feature type="transmembrane region" description="Helical" evidence="2">
    <location>
        <begin position="49"/>
        <end position="73"/>
    </location>
</feature>
<keyword evidence="2" id="KW-0812">Transmembrane</keyword>